<proteinExistence type="predicted"/>
<keyword evidence="3" id="KW-1185">Reference proteome</keyword>
<feature type="region of interest" description="Disordered" evidence="1">
    <location>
        <begin position="302"/>
        <end position="328"/>
    </location>
</feature>
<dbReference type="EMBL" id="BQNB010011360">
    <property type="protein sequence ID" value="GJS89573.1"/>
    <property type="molecule type" value="Genomic_DNA"/>
</dbReference>
<sequence>MIMTYGRHSKRVVGHSGGRRARQAGWLGHGPARLAEGELGGYLCGGGDQGGLRLLLLRLLTENEETLLWACFVDLEGRKGFGRHSWASCLIGRLRGVVIFRTIFDGVHGRKDGISERSRTIRVMYLKMRKGERVNNRGRALESREAGRTLAGSGDGGSGGLCGIVRRDWGRINIRVICGLVGKIKEGDENRGFWGIYGLREEIEWGGLKDPEGKVCKEKRAGGWEERRGEKESGGRRIVRRRMTVGGWEGAGEEVWWKRERIRGKKGFCPKDHYDWRGDKCRGRVREDVPLAERSSRGEYEGSVRWSGGERKGGEGGGVGRRGCLKRKARSGLRRKEIDRRKDLLRVGGFKGRENGIERRCRAMLRQRRKGERGGEEEEREGGRRRLWSVKWRGDSEVVNGSESERRRGGVKGKEQREVWSFLGEEGLLVQKVSGRGMGEKGIAKIISCLVSVRRKVEGEVELER</sequence>
<gene>
    <name evidence="2" type="ORF">Tco_0772209</name>
</gene>
<evidence type="ECO:0000313" key="3">
    <source>
        <dbReference type="Proteomes" id="UP001151760"/>
    </source>
</evidence>
<evidence type="ECO:0000256" key="1">
    <source>
        <dbReference type="SAM" id="MobiDB-lite"/>
    </source>
</evidence>
<feature type="compositionally biased region" description="Basic and acidic residues" evidence="1">
    <location>
        <begin position="302"/>
        <end position="314"/>
    </location>
</feature>
<reference evidence="2" key="2">
    <citation type="submission" date="2022-01" db="EMBL/GenBank/DDBJ databases">
        <authorList>
            <person name="Yamashiro T."/>
            <person name="Shiraishi A."/>
            <person name="Satake H."/>
            <person name="Nakayama K."/>
        </authorList>
    </citation>
    <scope>NUCLEOTIDE SEQUENCE</scope>
</reference>
<comment type="caution">
    <text evidence="2">The sequence shown here is derived from an EMBL/GenBank/DDBJ whole genome shotgun (WGS) entry which is preliminary data.</text>
</comment>
<protein>
    <submittedName>
        <fullName evidence="2">Uncharacterized protein</fullName>
    </submittedName>
</protein>
<accession>A0ABQ4ZL86</accession>
<evidence type="ECO:0000313" key="2">
    <source>
        <dbReference type="EMBL" id="GJS89573.1"/>
    </source>
</evidence>
<organism evidence="2 3">
    <name type="scientific">Tanacetum coccineum</name>
    <dbReference type="NCBI Taxonomy" id="301880"/>
    <lineage>
        <taxon>Eukaryota</taxon>
        <taxon>Viridiplantae</taxon>
        <taxon>Streptophyta</taxon>
        <taxon>Embryophyta</taxon>
        <taxon>Tracheophyta</taxon>
        <taxon>Spermatophyta</taxon>
        <taxon>Magnoliopsida</taxon>
        <taxon>eudicotyledons</taxon>
        <taxon>Gunneridae</taxon>
        <taxon>Pentapetalae</taxon>
        <taxon>asterids</taxon>
        <taxon>campanulids</taxon>
        <taxon>Asterales</taxon>
        <taxon>Asteraceae</taxon>
        <taxon>Asteroideae</taxon>
        <taxon>Anthemideae</taxon>
        <taxon>Anthemidinae</taxon>
        <taxon>Tanacetum</taxon>
    </lineage>
</organism>
<reference evidence="2" key="1">
    <citation type="journal article" date="2022" name="Int. J. Mol. Sci.">
        <title>Draft Genome of Tanacetum Coccineum: Genomic Comparison of Closely Related Tanacetum-Family Plants.</title>
        <authorList>
            <person name="Yamashiro T."/>
            <person name="Shiraishi A."/>
            <person name="Nakayama K."/>
            <person name="Satake H."/>
        </authorList>
    </citation>
    <scope>NUCLEOTIDE SEQUENCE</scope>
</reference>
<name>A0ABQ4ZL86_9ASTR</name>
<dbReference type="Proteomes" id="UP001151760">
    <property type="component" value="Unassembled WGS sequence"/>
</dbReference>